<feature type="transmembrane region" description="Helical" evidence="1">
    <location>
        <begin position="64"/>
        <end position="82"/>
    </location>
</feature>
<feature type="transmembrane region" description="Helical" evidence="1">
    <location>
        <begin position="379"/>
        <end position="399"/>
    </location>
</feature>
<feature type="transmembrane region" description="Helical" evidence="1">
    <location>
        <begin position="327"/>
        <end position="346"/>
    </location>
</feature>
<feature type="transmembrane region" description="Helical" evidence="1">
    <location>
        <begin position="777"/>
        <end position="795"/>
    </location>
</feature>
<protein>
    <submittedName>
        <fullName evidence="2">Uncharacterized protein</fullName>
    </submittedName>
</protein>
<evidence type="ECO:0000313" key="2">
    <source>
        <dbReference type="EMBL" id="MBB4843095.1"/>
    </source>
</evidence>
<organism evidence="2 3">
    <name type="scientific">Roseateles oligotrophus</name>
    <dbReference type="NCBI Taxonomy" id="1769250"/>
    <lineage>
        <taxon>Bacteria</taxon>
        <taxon>Pseudomonadati</taxon>
        <taxon>Pseudomonadota</taxon>
        <taxon>Betaproteobacteria</taxon>
        <taxon>Burkholderiales</taxon>
        <taxon>Sphaerotilaceae</taxon>
        <taxon>Roseateles</taxon>
    </lineage>
</organism>
<feature type="transmembrane region" description="Helical" evidence="1">
    <location>
        <begin position="289"/>
        <end position="306"/>
    </location>
</feature>
<feature type="transmembrane region" description="Helical" evidence="1">
    <location>
        <begin position="167"/>
        <end position="186"/>
    </location>
</feature>
<feature type="transmembrane region" description="Helical" evidence="1">
    <location>
        <begin position="88"/>
        <end position="106"/>
    </location>
</feature>
<feature type="transmembrane region" description="Helical" evidence="1">
    <location>
        <begin position="43"/>
        <end position="59"/>
    </location>
</feature>
<dbReference type="AlphaFoldDB" id="A0A840L8N8"/>
<keyword evidence="3" id="KW-1185">Reference proteome</keyword>
<dbReference type="RefSeq" id="WP_184298061.1">
    <property type="nucleotide sequence ID" value="NZ_JACHLP010000003.1"/>
</dbReference>
<comment type="caution">
    <text evidence="2">The sequence shown here is derived from an EMBL/GenBank/DDBJ whole genome shotgun (WGS) entry which is preliminary data.</text>
</comment>
<keyword evidence="1" id="KW-1133">Transmembrane helix</keyword>
<dbReference type="Proteomes" id="UP000562027">
    <property type="component" value="Unassembled WGS sequence"/>
</dbReference>
<reference evidence="2 3" key="1">
    <citation type="submission" date="2020-08" db="EMBL/GenBank/DDBJ databases">
        <title>Functional genomics of gut bacteria from endangered species of beetles.</title>
        <authorList>
            <person name="Carlos-Shanley C."/>
        </authorList>
    </citation>
    <scope>NUCLEOTIDE SEQUENCE [LARGE SCALE GENOMIC DNA]</scope>
    <source>
        <strain evidence="2 3">S00239</strain>
    </source>
</reference>
<name>A0A840L8N8_9BURK</name>
<proteinExistence type="predicted"/>
<feature type="transmembrane region" description="Helical" evidence="1">
    <location>
        <begin position="266"/>
        <end position="283"/>
    </location>
</feature>
<sequence>MNSPAQTQAARRRFALVPGLLALCCAAAGLGLAAHHPLSSWGAVLAWLALAALAARFWLQAPLILLGFLPLLGLAPWSGWISFEEMDLLALAVAAGGYLAWGLHPLSRRKHLAVSRRGLLLTPGLGLLLLLWAGAMLLALQRGFADAGGFAFGWFQGYQEPMNSWRVLKSFFLALLLLPLWLEAAAREPRRLSQSLQWGMVLALLGIGLAALWERLAFPGLLNFSSDYRTTALFWEMHVGGAALDASLAMTAPFALLALLRARRAWQFLALMGLGLMAAYVAMSTFSRIVYLALPLSFALLLGLRARQARMPGHSQVSAPLASEQRLGLALWGLGFLGAAVLVFVGGGYRGLAALMGAALLSLGLPPALWQQLPAQRRMIWLLALAAAGLLLGLGAFLAQVVPKSAYVLYALVLLLNLALLVWHSQRPPFLDTLGATLVLGAWMCLLGCVVVVAGYWGGWVAGAMAGVAVLTLALLFLVMLQRPSLWPWTSQDRNSWRRRGLTLTALLIGAAGVAALDGGNYLLHRVGNSQADSQFRMQHWRQSLGLLGSAEDQLLGKGAGRFLAQQYFSGLNDSHVGDYRLRQEEGRNYLRLSAGQHMLGSGEMFRIWQRVDMPQGAVSLQLRLRTSQTLQLHIELCERHLIYPDNCLVQQREIPAGADWQPLQLELGNAPLKSGPAYAPRMVAFALAVATPLGQLDIAELGLRDGQGRSLLANGDFSQQMAHWFFSSDRFHMAWHAKNLAVHLLFEQGWLGLGLFGIALTLALWNLSLGAGRQHPLAPALAAALLGLLVVGAADSLLDAPRVGLMFYTLLLFALCLQAGPEREASSPQSKEA</sequence>
<feature type="transmembrane region" description="Helical" evidence="1">
    <location>
        <begin position="801"/>
        <end position="821"/>
    </location>
</feature>
<feature type="transmembrane region" description="Helical" evidence="1">
    <location>
        <begin position="502"/>
        <end position="524"/>
    </location>
</feature>
<feature type="transmembrane region" description="Helical" evidence="1">
    <location>
        <begin position="430"/>
        <end position="454"/>
    </location>
</feature>
<dbReference type="EMBL" id="JACHLP010000003">
    <property type="protein sequence ID" value="MBB4843095.1"/>
    <property type="molecule type" value="Genomic_DNA"/>
</dbReference>
<feature type="transmembrane region" description="Helical" evidence="1">
    <location>
        <begin position="198"/>
        <end position="218"/>
    </location>
</feature>
<feature type="transmembrane region" description="Helical" evidence="1">
    <location>
        <begin position="238"/>
        <end position="259"/>
    </location>
</feature>
<gene>
    <name evidence="2" type="ORF">HNP55_001614</name>
</gene>
<keyword evidence="1" id="KW-0812">Transmembrane</keyword>
<feature type="transmembrane region" description="Helical" evidence="1">
    <location>
        <begin position="460"/>
        <end position="481"/>
    </location>
</feature>
<feature type="transmembrane region" description="Helical" evidence="1">
    <location>
        <begin position="352"/>
        <end position="370"/>
    </location>
</feature>
<evidence type="ECO:0000256" key="1">
    <source>
        <dbReference type="SAM" id="Phobius"/>
    </source>
</evidence>
<feature type="transmembrane region" description="Helical" evidence="1">
    <location>
        <begin position="405"/>
        <end position="423"/>
    </location>
</feature>
<keyword evidence="1" id="KW-0472">Membrane</keyword>
<accession>A0A840L8N8</accession>
<feature type="transmembrane region" description="Helical" evidence="1">
    <location>
        <begin position="750"/>
        <end position="770"/>
    </location>
</feature>
<feature type="transmembrane region" description="Helical" evidence="1">
    <location>
        <begin position="118"/>
        <end position="140"/>
    </location>
</feature>
<evidence type="ECO:0000313" key="3">
    <source>
        <dbReference type="Proteomes" id="UP000562027"/>
    </source>
</evidence>